<keyword evidence="1" id="KW-0328">Glycosyltransferase</keyword>
<dbReference type="PANTHER" id="PTHR46401">
    <property type="entry name" value="GLYCOSYLTRANSFERASE WBBK-RELATED"/>
    <property type="match status" value="1"/>
</dbReference>
<evidence type="ECO:0000259" key="3">
    <source>
        <dbReference type="Pfam" id="PF00534"/>
    </source>
</evidence>
<dbReference type="Pfam" id="PF00534">
    <property type="entry name" value="Glycos_transf_1"/>
    <property type="match status" value="1"/>
</dbReference>
<reference evidence="5 6" key="1">
    <citation type="submission" date="2022-08" db="EMBL/GenBank/DDBJ databases">
        <authorList>
            <person name="Li F."/>
        </authorList>
    </citation>
    <scope>NUCLEOTIDE SEQUENCE [LARGE SCALE GENOMIC DNA]</scope>
    <source>
        <strain evidence="5 6">10F1B-8-1</strain>
    </source>
</reference>
<gene>
    <name evidence="5" type="ORF">NUH29_07995</name>
</gene>
<evidence type="ECO:0000313" key="6">
    <source>
        <dbReference type="Proteomes" id="UP001205337"/>
    </source>
</evidence>
<protein>
    <submittedName>
        <fullName evidence="5">Glycosyltransferase family 4 protein</fullName>
    </submittedName>
</protein>
<feature type="domain" description="Glycosyl transferase family 1" evidence="3">
    <location>
        <begin position="190"/>
        <end position="346"/>
    </location>
</feature>
<dbReference type="Proteomes" id="UP001205337">
    <property type="component" value="Unassembled WGS sequence"/>
</dbReference>
<keyword evidence="6" id="KW-1185">Reference proteome</keyword>
<evidence type="ECO:0000259" key="4">
    <source>
        <dbReference type="Pfam" id="PF13439"/>
    </source>
</evidence>
<proteinExistence type="predicted"/>
<name>A0ABT1ZFL1_9MICO</name>
<keyword evidence="2" id="KW-0808">Transferase</keyword>
<evidence type="ECO:0000313" key="5">
    <source>
        <dbReference type="EMBL" id="MCS0499490.1"/>
    </source>
</evidence>
<dbReference type="InterPro" id="IPR028098">
    <property type="entry name" value="Glyco_trans_4-like_N"/>
</dbReference>
<sequence>MVQRLNVVLDGLDGPPSALRRSAEELTGALIAQAPDGCEVAAIIASSPEPVYAHIVERLPGLASLEKSALARRELAASWRGGFARVHGMTHAVNLLAPLAAHDRLNGSAQLTVTVHDAIAWTHPELLDSGRAGWTRAMGRRAERYADAVVVPSHAVAAELGEALDLGDRIRIVPGAPSASLLPTGDPRRRARELDLPERYLLTVAGPEPRKDLATTLAAVSLSSSGLPLVVATADAEGVRALAAEAGTTPELLHVVDTPPDADLGVLYHGAHAYLCSSVAEGFGLAVLEALAFGLPVVHTSLPALDELTAGAAISVERDDPHTLPARLAEAIDAIDGELADRLSTAAGDRSRAFSWRDSADKIWQLHADL</sequence>
<feature type="domain" description="Glycosyltransferase subfamily 4-like N-terminal" evidence="4">
    <location>
        <begin position="23"/>
        <end position="174"/>
    </location>
</feature>
<dbReference type="Gene3D" id="3.40.50.2000">
    <property type="entry name" value="Glycogen Phosphorylase B"/>
    <property type="match status" value="2"/>
</dbReference>
<dbReference type="RefSeq" id="WP_258798536.1">
    <property type="nucleotide sequence ID" value="NZ_JANTHX010000007.1"/>
</dbReference>
<comment type="caution">
    <text evidence="5">The sequence shown here is derived from an EMBL/GenBank/DDBJ whole genome shotgun (WGS) entry which is preliminary data.</text>
</comment>
<organism evidence="5 6">
    <name type="scientific">Protaetiibacter mangrovi</name>
    <dbReference type="NCBI Taxonomy" id="2970926"/>
    <lineage>
        <taxon>Bacteria</taxon>
        <taxon>Bacillati</taxon>
        <taxon>Actinomycetota</taxon>
        <taxon>Actinomycetes</taxon>
        <taxon>Micrococcales</taxon>
        <taxon>Microbacteriaceae</taxon>
        <taxon>Protaetiibacter</taxon>
    </lineage>
</organism>
<dbReference type="PANTHER" id="PTHR46401:SF2">
    <property type="entry name" value="GLYCOSYLTRANSFERASE WBBK-RELATED"/>
    <property type="match status" value="1"/>
</dbReference>
<dbReference type="InterPro" id="IPR001296">
    <property type="entry name" value="Glyco_trans_1"/>
</dbReference>
<evidence type="ECO:0000256" key="2">
    <source>
        <dbReference type="ARBA" id="ARBA00022679"/>
    </source>
</evidence>
<accession>A0ABT1ZFL1</accession>
<dbReference type="EMBL" id="JANTHX010000007">
    <property type="protein sequence ID" value="MCS0499490.1"/>
    <property type="molecule type" value="Genomic_DNA"/>
</dbReference>
<dbReference type="CDD" id="cd03809">
    <property type="entry name" value="GT4_MtfB-like"/>
    <property type="match status" value="1"/>
</dbReference>
<evidence type="ECO:0000256" key="1">
    <source>
        <dbReference type="ARBA" id="ARBA00022676"/>
    </source>
</evidence>
<dbReference type="Pfam" id="PF13439">
    <property type="entry name" value="Glyco_transf_4"/>
    <property type="match status" value="1"/>
</dbReference>
<dbReference type="SUPFAM" id="SSF53756">
    <property type="entry name" value="UDP-Glycosyltransferase/glycogen phosphorylase"/>
    <property type="match status" value="1"/>
</dbReference>